<dbReference type="Pfam" id="PF04892">
    <property type="entry name" value="VanZ"/>
    <property type="match status" value="1"/>
</dbReference>
<dbReference type="InterPro" id="IPR006976">
    <property type="entry name" value="VanZ-like"/>
</dbReference>
<accession>A0A0V8JPU9</accession>
<dbReference type="EMBL" id="LNQP01000013">
    <property type="protein sequence ID" value="KSU88893.1"/>
    <property type="molecule type" value="Genomic_DNA"/>
</dbReference>
<dbReference type="AlphaFoldDB" id="A0A0V8JPU9"/>
<evidence type="ECO:0000259" key="2">
    <source>
        <dbReference type="Pfam" id="PF04892"/>
    </source>
</evidence>
<dbReference type="PANTHER" id="PTHR36834">
    <property type="entry name" value="MEMBRANE PROTEIN-RELATED"/>
    <property type="match status" value="1"/>
</dbReference>
<evidence type="ECO:0000313" key="3">
    <source>
        <dbReference type="EMBL" id="KSU88893.1"/>
    </source>
</evidence>
<reference evidence="3 4" key="1">
    <citation type="submission" date="2015-11" db="EMBL/GenBank/DDBJ databases">
        <title>Bacillus caseinolyticus sp nov.</title>
        <authorList>
            <person name="Dastager S.G."/>
            <person name="Mawlankar R."/>
        </authorList>
    </citation>
    <scope>NUCLEOTIDE SEQUENCE [LARGE SCALE GENOMIC DNA]</scope>
    <source>
        <strain evidence="3 4">SGD-V-76</strain>
    </source>
</reference>
<proteinExistence type="predicted"/>
<organism evidence="3 4">
    <name type="scientific">Priestia veravalensis</name>
    <dbReference type="NCBI Taxonomy" id="1414648"/>
    <lineage>
        <taxon>Bacteria</taxon>
        <taxon>Bacillati</taxon>
        <taxon>Bacillota</taxon>
        <taxon>Bacilli</taxon>
        <taxon>Bacillales</taxon>
        <taxon>Bacillaceae</taxon>
        <taxon>Priestia</taxon>
    </lineage>
</organism>
<dbReference type="Proteomes" id="UP000053681">
    <property type="component" value="Unassembled WGS sequence"/>
</dbReference>
<protein>
    <recommendedName>
        <fullName evidence="2">VanZ-like domain-containing protein</fullName>
    </recommendedName>
</protein>
<name>A0A0V8JPU9_9BACI</name>
<evidence type="ECO:0000256" key="1">
    <source>
        <dbReference type="SAM" id="Phobius"/>
    </source>
</evidence>
<feature type="transmembrane region" description="Helical" evidence="1">
    <location>
        <begin position="125"/>
        <end position="144"/>
    </location>
</feature>
<dbReference type="PANTHER" id="PTHR36834:SF2">
    <property type="entry name" value="MEMBRANE PROTEIN"/>
    <property type="match status" value="1"/>
</dbReference>
<keyword evidence="1" id="KW-0472">Membrane</keyword>
<keyword evidence="1" id="KW-0812">Transmembrane</keyword>
<sequence length="206" mass="23747">MKIKTKFLSLEFCFLYLNFLMEGENMTQLLRAFGGFIPFFLLVSFIVLTVFIAIKLLRNKKSNKKFSFRELVVDCGIIISLIAVFFVTNFSTLLPGIVVFDRQYNFVPFIDIYIMLKNSVSLDLVFRNILLNICLFVPFGFLITFKIQNKLLKVTLLGFLLSFLMEFLQYVVPRGRIADINDIITNSLGVIIGYLLAKLYQKISAL</sequence>
<feature type="transmembrane region" description="Helical" evidence="1">
    <location>
        <begin position="75"/>
        <end position="100"/>
    </location>
</feature>
<dbReference type="InterPro" id="IPR053150">
    <property type="entry name" value="Teicoplanin_resist-assoc"/>
</dbReference>
<gene>
    <name evidence="3" type="ORF">AS180_05175</name>
</gene>
<comment type="caution">
    <text evidence="3">The sequence shown here is derived from an EMBL/GenBank/DDBJ whole genome shotgun (WGS) entry which is preliminary data.</text>
</comment>
<keyword evidence="1" id="KW-1133">Transmembrane helix</keyword>
<keyword evidence="4" id="KW-1185">Reference proteome</keyword>
<feature type="transmembrane region" description="Helical" evidence="1">
    <location>
        <begin position="183"/>
        <end position="200"/>
    </location>
</feature>
<evidence type="ECO:0000313" key="4">
    <source>
        <dbReference type="Proteomes" id="UP000053681"/>
    </source>
</evidence>
<feature type="transmembrane region" description="Helical" evidence="1">
    <location>
        <begin position="29"/>
        <end position="54"/>
    </location>
</feature>
<feature type="transmembrane region" description="Helical" evidence="1">
    <location>
        <begin position="151"/>
        <end position="171"/>
    </location>
</feature>
<feature type="domain" description="VanZ-like" evidence="2">
    <location>
        <begin position="79"/>
        <end position="199"/>
    </location>
</feature>